<dbReference type="InterPro" id="IPR001611">
    <property type="entry name" value="Leu-rich_rpt"/>
</dbReference>
<reference evidence="15" key="1">
    <citation type="journal article" date="2012" name="Nat. Commun.">
        <title>The genome of Prunus mume.</title>
        <authorList>
            <person name="Zhang Q."/>
            <person name="Chen W."/>
            <person name="Sun L."/>
            <person name="Zhao F."/>
            <person name="Huang B."/>
            <person name="Yang W."/>
            <person name="Tao Y."/>
            <person name="Wang J."/>
            <person name="Yuan Z."/>
            <person name="Fan G."/>
            <person name="Xing Z."/>
            <person name="Han C."/>
            <person name="Pan H."/>
            <person name="Zhong X."/>
            <person name="Shi W."/>
            <person name="Liang X."/>
            <person name="Du D."/>
            <person name="Sun F."/>
            <person name="Xu Z."/>
            <person name="Hao R."/>
            <person name="Lv T."/>
            <person name="Lv Y."/>
            <person name="Zheng Z."/>
            <person name="Sun M."/>
            <person name="Luo L."/>
            <person name="Cai M."/>
            <person name="Gao Y."/>
            <person name="Wang J."/>
            <person name="Yin Y."/>
            <person name="Xu X."/>
            <person name="Cheng T."/>
            <person name="Wang J."/>
        </authorList>
    </citation>
    <scope>NUCLEOTIDE SEQUENCE [LARGE SCALE GENOMIC DNA]</scope>
</reference>
<reference evidence="16" key="2">
    <citation type="submission" date="2025-08" db="UniProtKB">
        <authorList>
            <consortium name="RefSeq"/>
        </authorList>
    </citation>
    <scope>IDENTIFICATION</scope>
</reference>
<keyword evidence="6 13" id="KW-0732">Signal</keyword>
<keyword evidence="9 12" id="KW-0472">Membrane</keyword>
<keyword evidence="4" id="KW-0433">Leucine-rich repeat</keyword>
<accession>A0ABM1LHN7</accession>
<dbReference type="SUPFAM" id="SSF52058">
    <property type="entry name" value="L domain-like"/>
    <property type="match status" value="3"/>
</dbReference>
<evidence type="ECO:0000256" key="10">
    <source>
        <dbReference type="ARBA" id="ARBA00023170"/>
    </source>
</evidence>
<keyword evidence="5 12" id="KW-0812">Transmembrane</keyword>
<evidence type="ECO:0000313" key="15">
    <source>
        <dbReference type="Proteomes" id="UP000694861"/>
    </source>
</evidence>
<comment type="similarity">
    <text evidence="2">Belongs to the RLP family.</text>
</comment>
<evidence type="ECO:0000256" key="3">
    <source>
        <dbReference type="ARBA" id="ARBA00022475"/>
    </source>
</evidence>
<dbReference type="InterPro" id="IPR046956">
    <property type="entry name" value="RLP23-like"/>
</dbReference>
<keyword evidence="15" id="KW-1185">Reference proteome</keyword>
<protein>
    <submittedName>
        <fullName evidence="16">Receptor-like protein 12</fullName>
    </submittedName>
</protein>
<evidence type="ECO:0000313" key="16">
    <source>
        <dbReference type="RefSeq" id="XP_016646914.1"/>
    </source>
</evidence>
<feature type="signal peptide" evidence="13">
    <location>
        <begin position="1"/>
        <end position="26"/>
    </location>
</feature>
<comment type="subcellular location">
    <subcellularLocation>
        <location evidence="1">Cell membrane</location>
        <topology evidence="1">Single-pass type I membrane protein</topology>
    </subcellularLocation>
</comment>
<evidence type="ECO:0000256" key="8">
    <source>
        <dbReference type="ARBA" id="ARBA00022989"/>
    </source>
</evidence>
<dbReference type="PRINTS" id="PR00019">
    <property type="entry name" value="LEURICHRPT"/>
</dbReference>
<proteinExistence type="inferred from homology"/>
<feature type="domain" description="Leucine-rich repeat-containing N-terminal plant-type" evidence="14">
    <location>
        <begin position="34"/>
        <end position="72"/>
    </location>
</feature>
<evidence type="ECO:0000259" key="14">
    <source>
        <dbReference type="Pfam" id="PF08263"/>
    </source>
</evidence>
<dbReference type="InterPro" id="IPR003591">
    <property type="entry name" value="Leu-rich_rpt_typical-subtyp"/>
</dbReference>
<dbReference type="Pfam" id="PF13855">
    <property type="entry name" value="LRR_8"/>
    <property type="match status" value="3"/>
</dbReference>
<evidence type="ECO:0000256" key="1">
    <source>
        <dbReference type="ARBA" id="ARBA00004251"/>
    </source>
</evidence>
<sequence>MNMGSTVVRFLSIATLFTICLLLCNANLSAPCKQNERQALLKFKHDVEGPLNQLPSWAGEGDCCNWTGVVCDNLTGHIRELHLADTYSGKISPSLLNLKHLSYLDLSNNDFQGMQIPSFLGSLKSLRYLNLSNSMFVGLIPHQLGNLTSLQVLDLHGCQQVQDSYDYDDHLEGTTDSLSVESLQWISGLSKLQHLDMSCANLSKASDWLRVTNTLPSLVESFHMSACGLYHIPGGIANMTNLKFLDLQGNYISSTIPKWLYRLSHLQSLILSYNLFHGEISSSLGNLTSIVNLDFDSNQLAGNIPNSLGNLSKLTTLAMSENNLNGSVSEIFESFSRCSSGQIESLSLSSNNLSGHLTDKLDHFEKLRLLFLDNNSISGPLPPSFGNLSCLEAVAIGDNNLTGVVSQQHFTNLTRLVEFDAPGNSLTLETTPHWLPPFQLEMLILDSWHLEPSELPMWLQSQTQLVALSMLNTRISGTIPTWFCNFSSQLQHIDLSENKLYGEVPHIFPSSRCFDIFLGSNQFNGSLPLVSSKVGILDLSSSSFSGTLFHFFCNNSSKPKTLRILRLDNNLLSGKIPDCFRNWERLEVVNLESNHLIGNIPRSLGYLLSLTYLHLRNNHLHGELPPYLKKCTAFIILDLSYNKFLGKIPMWIGTNLSSLAVLSLRSNQFHGHITYKLCDLTSLQILDLAHNNLSGRMPICLYKFQAMASNSEISRFSFEDGNYNHYDDTFEDNEIETAILVSKGREVKYGNSLLRLATSLDLSDNNISGEIPEQLTSLIYLQSVNLSNNLLSGRIPPKMGDMRWLESLDLSMNQLCGQIAPSMSSLTFLSVLNLSYNNLIGEIPKSTQLQSFDQSSFIGNKLCGPPLEVNCSNTNGTVPPVADQKHGGSYLLEDGWFYLSLGLGFLFGFWSVLGSLLLNLPWSIGFNRFLNSIVKKLYGVIVEHF</sequence>
<dbReference type="PANTHER" id="PTHR48063">
    <property type="entry name" value="LRR RECEPTOR-LIKE KINASE"/>
    <property type="match status" value="1"/>
</dbReference>
<evidence type="ECO:0000256" key="4">
    <source>
        <dbReference type="ARBA" id="ARBA00022614"/>
    </source>
</evidence>
<dbReference type="InterPro" id="IPR032675">
    <property type="entry name" value="LRR_dom_sf"/>
</dbReference>
<keyword evidence="3" id="KW-1003">Cell membrane</keyword>
<evidence type="ECO:0000256" key="5">
    <source>
        <dbReference type="ARBA" id="ARBA00022692"/>
    </source>
</evidence>
<evidence type="ECO:0000256" key="9">
    <source>
        <dbReference type="ARBA" id="ARBA00023136"/>
    </source>
</evidence>
<gene>
    <name evidence="16" type="primary">LOC103319054</name>
</gene>
<dbReference type="SMART" id="SM00369">
    <property type="entry name" value="LRR_TYP"/>
    <property type="match status" value="8"/>
</dbReference>
<keyword evidence="7" id="KW-0677">Repeat</keyword>
<dbReference type="PANTHER" id="PTHR48063:SF98">
    <property type="entry name" value="LRR RECEPTOR-LIKE SERINE_THREONINE-PROTEIN KINASE FLS2"/>
    <property type="match status" value="1"/>
</dbReference>
<evidence type="ECO:0000256" key="13">
    <source>
        <dbReference type="SAM" id="SignalP"/>
    </source>
</evidence>
<organism evidence="15 16">
    <name type="scientific">Prunus mume</name>
    <name type="common">Japanese apricot</name>
    <name type="synonym">Armeniaca mume</name>
    <dbReference type="NCBI Taxonomy" id="102107"/>
    <lineage>
        <taxon>Eukaryota</taxon>
        <taxon>Viridiplantae</taxon>
        <taxon>Streptophyta</taxon>
        <taxon>Embryophyta</taxon>
        <taxon>Tracheophyta</taxon>
        <taxon>Spermatophyta</taxon>
        <taxon>Magnoliopsida</taxon>
        <taxon>eudicotyledons</taxon>
        <taxon>Gunneridae</taxon>
        <taxon>Pentapetalae</taxon>
        <taxon>rosids</taxon>
        <taxon>fabids</taxon>
        <taxon>Rosales</taxon>
        <taxon>Rosaceae</taxon>
        <taxon>Amygdaloideae</taxon>
        <taxon>Amygdaleae</taxon>
        <taxon>Prunus</taxon>
    </lineage>
</organism>
<dbReference type="GeneID" id="103319054"/>
<keyword evidence="8 12" id="KW-1133">Transmembrane helix</keyword>
<dbReference type="Proteomes" id="UP000694861">
    <property type="component" value="Linkage group LG2"/>
</dbReference>
<feature type="chain" id="PRO_5045114827" evidence="13">
    <location>
        <begin position="27"/>
        <end position="945"/>
    </location>
</feature>
<dbReference type="InterPro" id="IPR013210">
    <property type="entry name" value="LRR_N_plant-typ"/>
</dbReference>
<dbReference type="Gene3D" id="3.80.10.10">
    <property type="entry name" value="Ribonuclease Inhibitor"/>
    <property type="match status" value="5"/>
</dbReference>
<evidence type="ECO:0000256" key="2">
    <source>
        <dbReference type="ARBA" id="ARBA00009592"/>
    </source>
</evidence>
<feature type="transmembrane region" description="Helical" evidence="12">
    <location>
        <begin position="896"/>
        <end position="918"/>
    </location>
</feature>
<keyword evidence="10" id="KW-0675">Receptor</keyword>
<dbReference type="Pfam" id="PF00560">
    <property type="entry name" value="LRR_1"/>
    <property type="match status" value="8"/>
</dbReference>
<evidence type="ECO:0000256" key="6">
    <source>
        <dbReference type="ARBA" id="ARBA00022729"/>
    </source>
</evidence>
<keyword evidence="11" id="KW-0325">Glycoprotein</keyword>
<evidence type="ECO:0000256" key="11">
    <source>
        <dbReference type="ARBA" id="ARBA00023180"/>
    </source>
</evidence>
<dbReference type="RefSeq" id="XP_016646914.1">
    <property type="nucleotide sequence ID" value="XM_016791428.1"/>
</dbReference>
<evidence type="ECO:0000256" key="12">
    <source>
        <dbReference type="SAM" id="Phobius"/>
    </source>
</evidence>
<name>A0ABM1LHN7_PRUMU</name>
<dbReference type="Pfam" id="PF08263">
    <property type="entry name" value="LRRNT_2"/>
    <property type="match status" value="1"/>
</dbReference>
<evidence type="ECO:0000256" key="7">
    <source>
        <dbReference type="ARBA" id="ARBA00022737"/>
    </source>
</evidence>